<dbReference type="PRINTS" id="PR00081">
    <property type="entry name" value="GDHRDH"/>
</dbReference>
<dbReference type="Gene3D" id="3.40.50.720">
    <property type="entry name" value="NAD(P)-binding Rossmann-like Domain"/>
    <property type="match status" value="1"/>
</dbReference>
<dbReference type="HOGENOM" id="CLU_010194_9_1_10"/>
<comment type="similarity">
    <text evidence="3">Belongs to the short-chain dehydrogenases/reductases (SDR) family.</text>
</comment>
<evidence type="ECO:0000256" key="1">
    <source>
        <dbReference type="ARBA" id="ARBA00022857"/>
    </source>
</evidence>
<dbReference type="PANTHER" id="PTHR43544:SF7">
    <property type="entry name" value="NADB-LER2"/>
    <property type="match status" value="1"/>
</dbReference>
<dbReference type="AlphaFoldDB" id="D5HC34"/>
<gene>
    <name evidence="4" type="primary">dhrs</name>
    <name evidence="4" type="ordered locus">SRM_02668</name>
</gene>
<dbReference type="SUPFAM" id="SSF51735">
    <property type="entry name" value="NAD(P)-binding Rossmann-fold domains"/>
    <property type="match status" value="1"/>
</dbReference>
<organism evidence="4 5">
    <name type="scientific">Salinibacter ruber (strain M8)</name>
    <dbReference type="NCBI Taxonomy" id="761659"/>
    <lineage>
        <taxon>Bacteria</taxon>
        <taxon>Pseudomonadati</taxon>
        <taxon>Rhodothermota</taxon>
        <taxon>Rhodothermia</taxon>
        <taxon>Rhodothermales</taxon>
        <taxon>Salinibacteraceae</taxon>
        <taxon>Salinibacter</taxon>
    </lineage>
</organism>
<accession>D5HC34</accession>
<keyword evidence="1" id="KW-0521">NADP</keyword>
<dbReference type="PANTHER" id="PTHR43544">
    <property type="entry name" value="SHORT-CHAIN DEHYDROGENASE/REDUCTASE"/>
    <property type="match status" value="1"/>
</dbReference>
<proteinExistence type="inferred from homology"/>
<protein>
    <submittedName>
        <fullName evidence="4">Short-chain dehydrogenase/reductase SDR</fullName>
    </submittedName>
</protein>
<dbReference type="InterPro" id="IPR002347">
    <property type="entry name" value="SDR_fam"/>
</dbReference>
<dbReference type="PRINTS" id="PR00080">
    <property type="entry name" value="SDRFAMILY"/>
</dbReference>
<dbReference type="Proteomes" id="UP000000933">
    <property type="component" value="Chromosome"/>
</dbReference>
<dbReference type="KEGG" id="srm:SRM_02668"/>
<dbReference type="GO" id="GO:0005737">
    <property type="term" value="C:cytoplasm"/>
    <property type="evidence" value="ECO:0007669"/>
    <property type="project" value="TreeGrafter"/>
</dbReference>
<dbReference type="InterPro" id="IPR036291">
    <property type="entry name" value="NAD(P)-bd_dom_sf"/>
</dbReference>
<keyword evidence="2" id="KW-0560">Oxidoreductase</keyword>
<name>D5HC34_SALRM</name>
<reference evidence="4 5" key="1">
    <citation type="journal article" date="2010" name="ISME J.">
        <title>Fine-scale evolution: genomic, phenotypic and ecological differentiation in two coexisting Salinibacter ruber strains.</title>
        <authorList>
            <person name="Pena A."/>
            <person name="Teeling H."/>
            <person name="Huerta-Cepas J."/>
            <person name="Santos F."/>
            <person name="Yarza P."/>
            <person name="Brito-Echeverria J."/>
            <person name="Lucio M."/>
            <person name="Schmitt-Kopplin P."/>
            <person name="Meseguer I."/>
            <person name="Schenowitz C."/>
            <person name="Dossat C."/>
            <person name="Barbe V."/>
            <person name="Dopazo J."/>
            <person name="Rossello-Mora R."/>
            <person name="Schuler M."/>
            <person name="Glockner F.O."/>
            <person name="Amann R."/>
            <person name="Gabaldon T."/>
            <person name="Anton J."/>
        </authorList>
    </citation>
    <scope>NUCLEOTIDE SEQUENCE [LARGE SCALE GENOMIC DNA]</scope>
    <source>
        <strain evidence="4 5">M8</strain>
    </source>
</reference>
<evidence type="ECO:0000256" key="2">
    <source>
        <dbReference type="ARBA" id="ARBA00023002"/>
    </source>
</evidence>
<evidence type="ECO:0000313" key="5">
    <source>
        <dbReference type="Proteomes" id="UP000000933"/>
    </source>
</evidence>
<dbReference type="CDD" id="cd05325">
    <property type="entry name" value="carb_red_sniffer_like_SDR_c"/>
    <property type="match status" value="1"/>
</dbReference>
<dbReference type="GO" id="GO:0016491">
    <property type="term" value="F:oxidoreductase activity"/>
    <property type="evidence" value="ECO:0007669"/>
    <property type="project" value="UniProtKB-KW"/>
</dbReference>
<dbReference type="Pfam" id="PF00106">
    <property type="entry name" value="adh_short"/>
    <property type="match status" value="1"/>
</dbReference>
<evidence type="ECO:0000313" key="4">
    <source>
        <dbReference type="EMBL" id="CBH25589.1"/>
    </source>
</evidence>
<evidence type="ECO:0000256" key="3">
    <source>
        <dbReference type="RuleBase" id="RU000363"/>
    </source>
</evidence>
<reference evidence="5" key="2">
    <citation type="submission" date="2010-04" db="EMBL/GenBank/DDBJ databases">
        <title>Genome sequence of Salinibacter ruber M8.</title>
        <authorList>
            <consortium name="Genoscope"/>
        </authorList>
    </citation>
    <scope>NUCLEOTIDE SEQUENCE [LARGE SCALE GENOMIC DNA]</scope>
    <source>
        <strain evidence="5">M8</strain>
    </source>
</reference>
<sequence>MLYPLVPTLPTCSLQTIPHTPMSFFRDSRTLITGANRGIGLEWARQLAGPTDRLFATCRRPSEADQLHEIAASHPDTVDLFALDVTDPSAIQAVVEQVQDRVGALELLVNNAGINGGGKQDRFEGVDQETMMDVFRVNAAGPHLMAKAFADLLRAGTAGRRGATDGRAAVANITSQLGSIANAQSDTWHSYRASKAALNMCVRLQAAALRDDGVVAVALHPGWVRTDMGGAEARLSPEASVEGMMEVVGDLSLEDTGRFFAHDGKELPW</sequence>
<dbReference type="InterPro" id="IPR051468">
    <property type="entry name" value="Fungal_SecMetab_SDRs"/>
</dbReference>
<dbReference type="EMBL" id="FP565814">
    <property type="protein sequence ID" value="CBH25589.1"/>
    <property type="molecule type" value="Genomic_DNA"/>
</dbReference>